<feature type="transmembrane region" description="Helical" evidence="11">
    <location>
        <begin position="219"/>
        <end position="241"/>
    </location>
</feature>
<comment type="similarity">
    <text evidence="1 11">Belongs to the peptidase A22A family.</text>
</comment>
<dbReference type="InterPro" id="IPR042524">
    <property type="entry name" value="Presenilin_C"/>
</dbReference>
<dbReference type="GO" id="GO:0034205">
    <property type="term" value="P:amyloid-beta formation"/>
    <property type="evidence" value="ECO:0007669"/>
    <property type="project" value="TreeGrafter"/>
</dbReference>
<dbReference type="GeneID" id="113933533"/>
<keyword evidence="4 11" id="KW-0378">Hydrolase</keyword>
<protein>
    <recommendedName>
        <fullName evidence="11">Presenilin</fullName>
        <ecNumber evidence="11">3.4.23.-</ecNumber>
    </recommendedName>
</protein>
<feature type="transmembrane region" description="Helical" evidence="11">
    <location>
        <begin position="123"/>
        <end position="141"/>
    </location>
</feature>
<dbReference type="GO" id="GO:0016485">
    <property type="term" value="P:protein processing"/>
    <property type="evidence" value="ECO:0007669"/>
    <property type="project" value="InterPro"/>
</dbReference>
<evidence type="ECO:0000256" key="3">
    <source>
        <dbReference type="ARBA" id="ARBA00022692"/>
    </source>
</evidence>
<dbReference type="Gene3D" id="1.10.472.100">
    <property type="entry name" value="Presenilin"/>
    <property type="match status" value="1"/>
</dbReference>
<evidence type="ECO:0000256" key="9">
    <source>
        <dbReference type="ARBA" id="ARBA00023136"/>
    </source>
</evidence>
<feature type="transmembrane region" description="Helical" evidence="11">
    <location>
        <begin position="433"/>
        <end position="452"/>
    </location>
</feature>
<keyword evidence="5 11" id="KW-0256">Endoplasmic reticulum</keyword>
<evidence type="ECO:0000313" key="13">
    <source>
        <dbReference type="RefSeq" id="XP_027469539.1"/>
    </source>
</evidence>
<keyword evidence="3 11" id="KW-0812">Transmembrane</keyword>
<dbReference type="GO" id="GO:0035556">
    <property type="term" value="P:intracellular signal transduction"/>
    <property type="evidence" value="ECO:0007669"/>
    <property type="project" value="InterPro"/>
</dbReference>
<dbReference type="PRINTS" id="PR01074">
    <property type="entry name" value="PRESENILIN2"/>
</dbReference>
<dbReference type="GO" id="GO:0055074">
    <property type="term" value="P:calcium ion homeostasis"/>
    <property type="evidence" value="ECO:0007669"/>
    <property type="project" value="TreeGrafter"/>
</dbReference>
<dbReference type="GO" id="GO:0070765">
    <property type="term" value="C:gamma-secretase complex"/>
    <property type="evidence" value="ECO:0007669"/>
    <property type="project" value="TreeGrafter"/>
</dbReference>
<evidence type="ECO:0000256" key="2">
    <source>
        <dbReference type="ARBA" id="ARBA00022670"/>
    </source>
</evidence>
<evidence type="ECO:0000256" key="10">
    <source>
        <dbReference type="ARBA" id="ARBA00046120"/>
    </source>
</evidence>
<dbReference type="PRINTS" id="PR01072">
    <property type="entry name" value="PRESENILIN"/>
</dbReference>
<comment type="subcellular location">
    <subcellularLocation>
        <location evidence="11">Endoplasmic reticulum membrane</location>
        <topology evidence="11">Multi-pass membrane protein</topology>
    </subcellularLocation>
    <subcellularLocation>
        <location evidence="11">Golgi apparatus membrane</location>
        <topology evidence="11">Multi-pass membrane protein</topology>
    </subcellularLocation>
</comment>
<keyword evidence="6 11" id="KW-0914">Notch signaling pathway</keyword>
<dbReference type="InterPro" id="IPR006639">
    <property type="entry name" value="Preselin/SPP"/>
</dbReference>
<keyword evidence="12" id="KW-1185">Reference proteome</keyword>
<gene>
    <name evidence="13" type="primary">PSEN2</name>
</gene>
<keyword evidence="7 11" id="KW-1133">Transmembrane helix</keyword>
<feature type="transmembrane region" description="Helical" evidence="11">
    <location>
        <begin position="340"/>
        <end position="357"/>
    </location>
</feature>
<dbReference type="InterPro" id="IPR001493">
    <property type="entry name" value="Pept_A22A_PS2"/>
</dbReference>
<keyword evidence="9 11" id="KW-0472">Membrane</keyword>
<evidence type="ECO:0000256" key="11">
    <source>
        <dbReference type="RuleBase" id="RU361148"/>
    </source>
</evidence>
<dbReference type="InterPro" id="IPR001108">
    <property type="entry name" value="Peptidase_A22A"/>
</dbReference>
<evidence type="ECO:0000256" key="6">
    <source>
        <dbReference type="ARBA" id="ARBA00022976"/>
    </source>
</evidence>
<evidence type="ECO:0000256" key="1">
    <source>
        <dbReference type="ARBA" id="ARBA00008604"/>
    </source>
</evidence>
<evidence type="ECO:0000256" key="8">
    <source>
        <dbReference type="ARBA" id="ARBA00023034"/>
    </source>
</evidence>
<comment type="function">
    <text evidence="10">Probable catalytic subunit of the gamma-secretase complex, an endoprotease complex that catalyzes the intramembrane cleavage of integral membrane proteins such as Notch receptors and APP (amyloid-beta precursor protein). Requires the other members of the gamma-secretase complex to have a protease activity. May play a role in intracellular signaling and gene expression or in linking chromatin to the nuclear membrane. May function in the cytoplasmic partitioning of proteins. The holoprotein functions as a calcium-leak channel that allows the passive movement of calcium from endoplasmic reticulum to cytosol and is involved in calcium homeostasis. Is a regulator of mitochondrion-endoplasmic reticulum membrane tethering and modulates calcium ions shuttling between ER and mitochondria.</text>
</comment>
<dbReference type="GO" id="GO:0042500">
    <property type="term" value="F:aspartic endopeptidase activity, intramembrane cleaving"/>
    <property type="evidence" value="ECO:0007669"/>
    <property type="project" value="InterPro"/>
</dbReference>
<accession>A0A6J2EKP5</accession>
<name>A0A6J2EKP5_ZALCA</name>
<evidence type="ECO:0000256" key="4">
    <source>
        <dbReference type="ARBA" id="ARBA00022801"/>
    </source>
</evidence>
<dbReference type="GO" id="GO:0007219">
    <property type="term" value="P:Notch signaling pathway"/>
    <property type="evidence" value="ECO:0007669"/>
    <property type="project" value="UniProtKB-KW"/>
</dbReference>
<proteinExistence type="inferred from homology"/>
<feature type="transmembrane region" description="Helical" evidence="11">
    <location>
        <begin position="302"/>
        <end position="320"/>
    </location>
</feature>
<comment type="subunit">
    <text evidence="11">Homodimer.</text>
</comment>
<dbReference type="Proteomes" id="UP000515165">
    <property type="component" value="Chromosome 10"/>
</dbReference>
<dbReference type="PANTHER" id="PTHR10202">
    <property type="entry name" value="PRESENILIN"/>
    <property type="match status" value="1"/>
</dbReference>
<reference evidence="13" key="1">
    <citation type="submission" date="2025-08" db="UniProtKB">
        <authorList>
            <consortium name="RefSeq"/>
        </authorList>
    </citation>
    <scope>IDENTIFICATION</scope>
    <source>
        <tissue evidence="13">Blood</tissue>
    </source>
</reference>
<sequence>MIFPSRDFKVLSGFSSDLEARGVLCSPEPGTSQGRAMLTFMASDSEEEVCDERTSLMSAESPPPRCCQEARQGLEDGENAAQWRSQDSEEDLDDADRYVCSGVPGQPLGLEEELTLKYGAKHVIMLFVPVTLCMIVVVATIKSVRFYTEKNGQLPYGAGREQSLQPAISLSIYTPFTEDTPSVGQRLLNSVLNTLIMISVIVAMTIFLVVLYKYRCYKFIHGWLIMSSLMLLFLFTYIYLGEVLKTYNVAMDYPTLFLTVWNFGAVGMVCIHWKGPLVLQQAYLIMISALMALVFIKYLPEWSAWVILGAISVYDLVAVLCPKGPLRMLVETAQERNEPIFPALIYSSAMVWTVGMAKLDPSSQGALQLPYDPEMGGVKLGLGDFIFYSVLVGKAAATGSGDWNTTLACFVAILIGLCLTLLLLAVFKKALPALPISITFGLIFYFSTDNLVRPFMDTLASHQLYI</sequence>
<keyword evidence="8 11" id="KW-0333">Golgi apparatus</keyword>
<dbReference type="AlphaFoldDB" id="A0A6J2EKP5"/>
<organism evidence="12 13">
    <name type="scientific">Zalophus californianus</name>
    <name type="common">California sealion</name>
    <dbReference type="NCBI Taxonomy" id="9704"/>
    <lineage>
        <taxon>Eukaryota</taxon>
        <taxon>Metazoa</taxon>
        <taxon>Chordata</taxon>
        <taxon>Craniata</taxon>
        <taxon>Vertebrata</taxon>
        <taxon>Euteleostomi</taxon>
        <taxon>Mammalia</taxon>
        <taxon>Eutheria</taxon>
        <taxon>Laurasiatheria</taxon>
        <taxon>Carnivora</taxon>
        <taxon>Caniformia</taxon>
        <taxon>Pinnipedia</taxon>
        <taxon>Otariidae</taxon>
        <taxon>Zalophus</taxon>
    </lineage>
</organism>
<evidence type="ECO:0000256" key="7">
    <source>
        <dbReference type="ARBA" id="ARBA00022989"/>
    </source>
</evidence>
<evidence type="ECO:0000256" key="5">
    <source>
        <dbReference type="ARBA" id="ARBA00022824"/>
    </source>
</evidence>
<comment type="function">
    <text evidence="11">Probable subunit of the gamma-secretase complex, an endoprotease complex that catalyzes the intramembrane cleavage of integral membrane proteins such as Notch receptors.</text>
</comment>
<dbReference type="GO" id="GO:0005789">
    <property type="term" value="C:endoplasmic reticulum membrane"/>
    <property type="evidence" value="ECO:0007669"/>
    <property type="project" value="UniProtKB-SubCell"/>
</dbReference>
<feature type="transmembrane region" description="Helical" evidence="11">
    <location>
        <begin position="278"/>
        <end position="296"/>
    </location>
</feature>
<feature type="transmembrane region" description="Helical" evidence="11">
    <location>
        <begin position="253"/>
        <end position="271"/>
    </location>
</feature>
<dbReference type="GO" id="GO:0000139">
    <property type="term" value="C:Golgi membrane"/>
    <property type="evidence" value="ECO:0007669"/>
    <property type="project" value="UniProtKB-SubCell"/>
</dbReference>
<dbReference type="FunFam" id="1.10.472.100:FF:000001">
    <property type="entry name" value="Presenilin"/>
    <property type="match status" value="1"/>
</dbReference>
<dbReference type="RefSeq" id="XP_027469539.1">
    <property type="nucleotide sequence ID" value="XM_027613738.1"/>
</dbReference>
<comment type="domain">
    <text evidence="11">The PAL motif is required for normal active site conformation.</text>
</comment>
<keyword evidence="2 11" id="KW-0645">Protease</keyword>
<dbReference type="GO" id="GO:0006509">
    <property type="term" value="P:membrane protein ectodomain proteolysis"/>
    <property type="evidence" value="ECO:0007669"/>
    <property type="project" value="TreeGrafter"/>
</dbReference>
<dbReference type="CTD" id="5664"/>
<dbReference type="SMART" id="SM00730">
    <property type="entry name" value="PSN"/>
    <property type="match status" value="1"/>
</dbReference>
<dbReference type="Pfam" id="PF01080">
    <property type="entry name" value="Presenilin"/>
    <property type="match status" value="2"/>
</dbReference>
<feature type="transmembrane region" description="Helical" evidence="11">
    <location>
        <begin position="191"/>
        <end position="212"/>
    </location>
</feature>
<dbReference type="PANTHER" id="PTHR10202:SF24">
    <property type="entry name" value="PRESENILIN-2"/>
    <property type="match status" value="1"/>
</dbReference>
<feature type="transmembrane region" description="Helical" evidence="11">
    <location>
        <begin position="407"/>
        <end position="427"/>
    </location>
</feature>
<dbReference type="EC" id="3.4.23.-" evidence="11"/>
<evidence type="ECO:0000313" key="12">
    <source>
        <dbReference type="Proteomes" id="UP000515165"/>
    </source>
</evidence>